<evidence type="ECO:0000256" key="2">
    <source>
        <dbReference type="ARBA" id="ARBA00022490"/>
    </source>
</evidence>
<feature type="domain" description="Tr-type G" evidence="5">
    <location>
        <begin position="1"/>
        <end position="177"/>
    </location>
</feature>
<dbReference type="GO" id="GO:0001514">
    <property type="term" value="P:selenocysteine incorporation"/>
    <property type="evidence" value="ECO:0007669"/>
    <property type="project" value="InterPro"/>
</dbReference>
<comment type="caution">
    <text evidence="6">The sequence shown here is derived from an EMBL/GenBank/DDBJ whole genome shotgun (WGS) entry which is preliminary data.</text>
</comment>
<dbReference type="InterPro" id="IPR004535">
    <property type="entry name" value="Transl_elong_SelB"/>
</dbReference>
<dbReference type="PANTHER" id="PTHR43721">
    <property type="entry name" value="ELONGATION FACTOR TU-RELATED"/>
    <property type="match status" value="1"/>
</dbReference>
<dbReference type="NCBIfam" id="TIGR00475">
    <property type="entry name" value="selB"/>
    <property type="match status" value="1"/>
</dbReference>
<dbReference type="NCBIfam" id="TIGR00231">
    <property type="entry name" value="small_GTP"/>
    <property type="match status" value="1"/>
</dbReference>
<dbReference type="InterPro" id="IPR005225">
    <property type="entry name" value="Small_GTP-bd"/>
</dbReference>
<keyword evidence="4" id="KW-0547">Nucleotide-binding</keyword>
<dbReference type="InterPro" id="IPR015191">
    <property type="entry name" value="SelB_WHD4"/>
</dbReference>
<keyword evidence="6" id="KW-0251">Elongation factor</keyword>
<dbReference type="Proteomes" id="UP000234639">
    <property type="component" value="Unassembled WGS sequence"/>
</dbReference>
<evidence type="ECO:0000256" key="4">
    <source>
        <dbReference type="ARBA" id="ARBA00023134"/>
    </source>
</evidence>
<reference evidence="6 7" key="1">
    <citation type="submission" date="2017-12" db="EMBL/GenBank/DDBJ databases">
        <title>Phylogenetic diversity of female urinary microbiome.</title>
        <authorList>
            <person name="Thomas-White K."/>
            <person name="Wolfe A.J."/>
        </authorList>
    </citation>
    <scope>NUCLEOTIDE SEQUENCE [LARGE SCALE GENOMIC DNA]</scope>
    <source>
        <strain evidence="6 7">UMB0112</strain>
    </source>
</reference>
<dbReference type="GO" id="GO:0003924">
    <property type="term" value="F:GTPase activity"/>
    <property type="evidence" value="ECO:0007669"/>
    <property type="project" value="InterPro"/>
</dbReference>
<dbReference type="InterPro" id="IPR027417">
    <property type="entry name" value="P-loop_NTPase"/>
</dbReference>
<sequence length="608" mass="69074">MQSMIIGTAGHIDHGKTSLIKALNGFEGDEMKSEIEKGITIDLSFSNLKKGDENIAFIDVPGHENLVKTMISGAYAFDAAMLVVASNDSLMPQTKEHIQILSLLNVKSLILCITKCDLTSKSEQLSAQNQTLKYIENFKNLEVLKTFFVSIKDELSITELKNFLFTLKPKKREESALTRYYIDRVFSFKGVGTIVTGSLIEGTIKENERLFCLDINKEFLVKSIQVHDEFTKFATHPNRVALNLANAKTSELKKGYILSKKGFFRGFKEIDTVFYGEIFHTSEVIFCVGSRQISAKALVLSTKEEQSFVTFKFEKELFLKFNEAFVVLENSRVIGGGRVLNPISEPLKKAQKIEFLIHLLEKNFKKVFEILTTTHKHGFGLISSFQRFDLTHEEALEVASSLNQVFVDKEGLCIYGLEALSDLKKIIKFIIEKNKFAVISAQSIAIKITWTTNEFANFALDELVKEKILEKNNLLYVKKGVELNSIEENLTDKIFNILESSKLTPKAPYNIYDDLDIDKIVGDNIFKSLTKSKKIVRLAHNLFVTSSNLNLAMKEIREIIKKNGLANVQILKEKLGLSRKFAIAYLEYLDKFDDIKNLDNDRMFINFN</sequence>
<evidence type="ECO:0000313" key="7">
    <source>
        <dbReference type="Proteomes" id="UP000234639"/>
    </source>
</evidence>
<accession>A0A2I1NAA0</accession>
<dbReference type="GO" id="GO:0003723">
    <property type="term" value="F:RNA binding"/>
    <property type="evidence" value="ECO:0007669"/>
    <property type="project" value="InterPro"/>
</dbReference>
<dbReference type="SUPFAM" id="SSF46785">
    <property type="entry name" value="Winged helix' DNA-binding domain"/>
    <property type="match status" value="1"/>
</dbReference>
<dbReference type="EMBL" id="PKHU01000004">
    <property type="protein sequence ID" value="PKZ29306.1"/>
    <property type="molecule type" value="Genomic_DNA"/>
</dbReference>
<dbReference type="PANTHER" id="PTHR43721:SF11">
    <property type="entry name" value="SELENOCYSTEINE-SPECIFIC ELONGATION FACTOR"/>
    <property type="match status" value="1"/>
</dbReference>
<dbReference type="Gene3D" id="3.40.50.300">
    <property type="entry name" value="P-loop containing nucleotide triphosphate hydrolases"/>
    <property type="match status" value="1"/>
</dbReference>
<dbReference type="SUPFAM" id="SSF52540">
    <property type="entry name" value="P-loop containing nucleoside triphosphate hydrolases"/>
    <property type="match status" value="1"/>
</dbReference>
<dbReference type="Pfam" id="PF09107">
    <property type="entry name" value="WHD_3rd_SelB"/>
    <property type="match status" value="1"/>
</dbReference>
<proteinExistence type="predicted"/>
<dbReference type="Gene3D" id="1.10.10.10">
    <property type="entry name" value="Winged helix-like DNA-binding domain superfamily/Winged helix DNA-binding domain"/>
    <property type="match status" value="1"/>
</dbReference>
<dbReference type="AlphaFoldDB" id="A0A2I1NAA0"/>
<dbReference type="GO" id="GO:0005737">
    <property type="term" value="C:cytoplasm"/>
    <property type="evidence" value="ECO:0007669"/>
    <property type="project" value="UniProtKB-SubCell"/>
</dbReference>
<evidence type="ECO:0000256" key="1">
    <source>
        <dbReference type="ARBA" id="ARBA00004496"/>
    </source>
</evidence>
<protein>
    <submittedName>
        <fullName evidence="6">Selenocysteine-specific translation elongation factor</fullName>
    </submittedName>
</protein>
<comment type="subcellular location">
    <subcellularLocation>
        <location evidence="1">Cytoplasm</location>
    </subcellularLocation>
</comment>
<name>A0A2I1NAA0_9BACT</name>
<evidence type="ECO:0000259" key="5">
    <source>
        <dbReference type="PROSITE" id="PS51722"/>
    </source>
</evidence>
<dbReference type="InterPro" id="IPR036390">
    <property type="entry name" value="WH_DNA-bd_sf"/>
</dbReference>
<dbReference type="InterPro" id="IPR050055">
    <property type="entry name" value="EF-Tu_GTPase"/>
</dbReference>
<dbReference type="SUPFAM" id="SSF50447">
    <property type="entry name" value="Translation proteins"/>
    <property type="match status" value="1"/>
</dbReference>
<dbReference type="InterPro" id="IPR009000">
    <property type="entry name" value="Transl_B-barrel_sf"/>
</dbReference>
<dbReference type="CDD" id="cd03696">
    <property type="entry name" value="SelB_II"/>
    <property type="match status" value="1"/>
</dbReference>
<dbReference type="RefSeq" id="WP_101637316.1">
    <property type="nucleotide sequence ID" value="NZ_PKHU01000004.1"/>
</dbReference>
<dbReference type="Gene3D" id="2.40.30.10">
    <property type="entry name" value="Translation factors"/>
    <property type="match status" value="1"/>
</dbReference>
<evidence type="ECO:0000313" key="6">
    <source>
        <dbReference type="EMBL" id="PKZ29306.1"/>
    </source>
</evidence>
<dbReference type="GO" id="GO:0005525">
    <property type="term" value="F:GTP binding"/>
    <property type="evidence" value="ECO:0007669"/>
    <property type="project" value="UniProtKB-KW"/>
</dbReference>
<dbReference type="PROSITE" id="PS51722">
    <property type="entry name" value="G_TR_2"/>
    <property type="match status" value="1"/>
</dbReference>
<dbReference type="Pfam" id="PF00009">
    <property type="entry name" value="GTP_EFTU"/>
    <property type="match status" value="1"/>
</dbReference>
<evidence type="ECO:0000256" key="3">
    <source>
        <dbReference type="ARBA" id="ARBA00022917"/>
    </source>
</evidence>
<keyword evidence="3" id="KW-0648">Protein biosynthesis</keyword>
<keyword evidence="2" id="KW-0963">Cytoplasm</keyword>
<organism evidence="6 7">
    <name type="scientific">Campylobacter ureolyticus</name>
    <dbReference type="NCBI Taxonomy" id="827"/>
    <lineage>
        <taxon>Bacteria</taxon>
        <taxon>Pseudomonadati</taxon>
        <taxon>Campylobacterota</taxon>
        <taxon>Epsilonproteobacteria</taxon>
        <taxon>Campylobacterales</taxon>
        <taxon>Campylobacteraceae</taxon>
        <taxon>Campylobacter</taxon>
    </lineage>
</organism>
<dbReference type="InterPro" id="IPR036388">
    <property type="entry name" value="WH-like_DNA-bd_sf"/>
</dbReference>
<gene>
    <name evidence="6" type="primary">selB</name>
    <name evidence="6" type="ORF">CYJ41_05565</name>
</gene>
<keyword evidence="4" id="KW-0342">GTP-binding</keyword>
<dbReference type="GO" id="GO:0003746">
    <property type="term" value="F:translation elongation factor activity"/>
    <property type="evidence" value="ECO:0007669"/>
    <property type="project" value="UniProtKB-KW"/>
</dbReference>
<dbReference type="InterPro" id="IPR000795">
    <property type="entry name" value="T_Tr_GTP-bd_dom"/>
</dbReference>